<comment type="caution">
    <text evidence="1">The sequence shown here is derived from an EMBL/GenBank/DDBJ whole genome shotgun (WGS) entry which is preliminary data.</text>
</comment>
<protein>
    <submittedName>
        <fullName evidence="1">Uncharacterized protein</fullName>
    </submittedName>
</protein>
<dbReference type="Proteomes" id="UP001288944">
    <property type="component" value="Unassembled WGS sequence"/>
</dbReference>
<feature type="non-terminal residue" evidence="1">
    <location>
        <position position="1"/>
    </location>
</feature>
<reference evidence="1" key="1">
    <citation type="submission" date="2019-11" db="EMBL/GenBank/DDBJ databases">
        <title>Characterization of Clostridium perfringens isolates from swine manure treated agricultural soils.</title>
        <authorList>
            <person name="Wushke S.T."/>
        </authorList>
    </citation>
    <scope>NUCLEOTIDE SEQUENCE</scope>
    <source>
        <strain evidence="1">X62</strain>
    </source>
</reference>
<dbReference type="Gene3D" id="1.25.40.10">
    <property type="entry name" value="Tetratricopeptide repeat domain"/>
    <property type="match status" value="1"/>
</dbReference>
<proteinExistence type="predicted"/>
<dbReference type="EMBL" id="WNUR01001488">
    <property type="protein sequence ID" value="MDZ7543690.1"/>
    <property type="molecule type" value="Genomic_DNA"/>
</dbReference>
<accession>A0AAW9KAH7</accession>
<name>A0AAW9KAH7_CLOPF</name>
<dbReference type="InterPro" id="IPR011990">
    <property type="entry name" value="TPR-like_helical_dom_sf"/>
</dbReference>
<feature type="non-terminal residue" evidence="1">
    <location>
        <position position="138"/>
    </location>
</feature>
<gene>
    <name evidence="1" type="ORF">GNF83_21490</name>
</gene>
<sequence>EEYNKMQNDEKWPIWKAKVADLYSLKGDFKKSNTLLKEVMIKRDKLIKEEGFDKYKDRDAELIHSMLFTFIMNKQYDEAISLGESYISSHGQNKEILKTLFAAYISNNYIYKAEELTEAYPLDKNSSYDISVLANMNM</sequence>
<organism evidence="1 2">
    <name type="scientific">Clostridium perfringens</name>
    <dbReference type="NCBI Taxonomy" id="1502"/>
    <lineage>
        <taxon>Bacteria</taxon>
        <taxon>Bacillati</taxon>
        <taxon>Bacillota</taxon>
        <taxon>Clostridia</taxon>
        <taxon>Eubacteriales</taxon>
        <taxon>Clostridiaceae</taxon>
        <taxon>Clostridium</taxon>
    </lineage>
</organism>
<evidence type="ECO:0000313" key="1">
    <source>
        <dbReference type="EMBL" id="MDZ7543690.1"/>
    </source>
</evidence>
<dbReference type="AlphaFoldDB" id="A0AAW9KAH7"/>
<evidence type="ECO:0000313" key="2">
    <source>
        <dbReference type="Proteomes" id="UP001288944"/>
    </source>
</evidence>